<feature type="compositionally biased region" description="Low complexity" evidence="1">
    <location>
        <begin position="179"/>
        <end position="190"/>
    </location>
</feature>
<comment type="caution">
    <text evidence="3">The sequence shown here is derived from an EMBL/GenBank/DDBJ whole genome shotgun (WGS) entry which is preliminary data.</text>
</comment>
<protein>
    <recommendedName>
        <fullName evidence="2">Peptidase C51 domain-containing protein</fullName>
    </recommendedName>
</protein>
<dbReference type="Gene3D" id="3.90.1720.10">
    <property type="entry name" value="endopeptidase domain like (from Nostoc punctiforme)"/>
    <property type="match status" value="1"/>
</dbReference>
<feature type="compositionally biased region" description="Basic and acidic residues" evidence="1">
    <location>
        <begin position="191"/>
        <end position="200"/>
    </location>
</feature>
<proteinExistence type="predicted"/>
<dbReference type="InterPro" id="IPR038765">
    <property type="entry name" value="Papain-like_cys_pep_sf"/>
</dbReference>
<dbReference type="RefSeq" id="WP_344892539.1">
    <property type="nucleotide sequence ID" value="NZ_BAABAS010000004.1"/>
</dbReference>
<dbReference type="InterPro" id="IPR007921">
    <property type="entry name" value="CHAP_dom"/>
</dbReference>
<evidence type="ECO:0000313" key="3">
    <source>
        <dbReference type="EMBL" id="GAA4228154.1"/>
    </source>
</evidence>
<gene>
    <name evidence="3" type="ORF">GCM10022254_17590</name>
</gene>
<reference evidence="4" key="1">
    <citation type="journal article" date="2019" name="Int. J. Syst. Evol. Microbiol.">
        <title>The Global Catalogue of Microorganisms (GCM) 10K type strain sequencing project: providing services to taxonomists for standard genome sequencing and annotation.</title>
        <authorList>
            <consortium name="The Broad Institute Genomics Platform"/>
            <consortium name="The Broad Institute Genome Sequencing Center for Infectious Disease"/>
            <person name="Wu L."/>
            <person name="Ma J."/>
        </authorList>
    </citation>
    <scope>NUCLEOTIDE SEQUENCE [LARGE SCALE GENOMIC DNA]</scope>
    <source>
        <strain evidence="4">JCM 17440</strain>
    </source>
</reference>
<dbReference type="Pfam" id="PF05257">
    <property type="entry name" value="CHAP"/>
    <property type="match status" value="1"/>
</dbReference>
<evidence type="ECO:0000313" key="4">
    <source>
        <dbReference type="Proteomes" id="UP001501710"/>
    </source>
</evidence>
<feature type="region of interest" description="Disordered" evidence="1">
    <location>
        <begin position="174"/>
        <end position="200"/>
    </location>
</feature>
<evidence type="ECO:0000259" key="2">
    <source>
        <dbReference type="Pfam" id="PF05257"/>
    </source>
</evidence>
<sequence length="324" mass="35431">MDPIGKKLLDIAKKELGYTEKGDGYTKFGEWYRKHVDDDHDEYYSTAPWCDMFLAWAADKAGVTEQTGQFAGTVEHAEWFKKNNAWGHDPEPGAVVFYDWNGSNDIGQIDHVGIVEKVDGKTLHTIEGNADGYKLMRKTRDMDTVVGFGYPSKIKVAATYTPKHAAPAPTVDQVGAPVTGQTHEQQQAHEQQPHGTHEKLPTQDAVLGGILAFVLCGTLALTAGRVAAAKAPANSPIRVRKRGRHHRPATPVALPADLTPAVLDSAEATTAAMPVLSLAAAHEAEDREFWGRIAHLEEDSELTFWNTLHADLAESQYATTPGFR</sequence>
<evidence type="ECO:0000256" key="1">
    <source>
        <dbReference type="SAM" id="MobiDB-lite"/>
    </source>
</evidence>
<dbReference type="SUPFAM" id="SSF54001">
    <property type="entry name" value="Cysteine proteinases"/>
    <property type="match status" value="1"/>
</dbReference>
<name>A0ABP8BW19_9ACTN</name>
<keyword evidence="4" id="KW-1185">Reference proteome</keyword>
<dbReference type="EMBL" id="BAABAS010000004">
    <property type="protein sequence ID" value="GAA4228154.1"/>
    <property type="molecule type" value="Genomic_DNA"/>
</dbReference>
<accession>A0ABP8BW19</accession>
<organism evidence="3 4">
    <name type="scientific">Actinomadura meridiana</name>
    <dbReference type="NCBI Taxonomy" id="559626"/>
    <lineage>
        <taxon>Bacteria</taxon>
        <taxon>Bacillati</taxon>
        <taxon>Actinomycetota</taxon>
        <taxon>Actinomycetes</taxon>
        <taxon>Streptosporangiales</taxon>
        <taxon>Thermomonosporaceae</taxon>
        <taxon>Actinomadura</taxon>
    </lineage>
</organism>
<feature type="domain" description="Peptidase C51" evidence="2">
    <location>
        <begin position="43"/>
        <end position="129"/>
    </location>
</feature>
<dbReference type="Proteomes" id="UP001501710">
    <property type="component" value="Unassembled WGS sequence"/>
</dbReference>